<dbReference type="RefSeq" id="WP_156521806.1">
    <property type="nucleotide sequence ID" value="NZ_BMIO01000004.1"/>
</dbReference>
<evidence type="ECO:0000313" key="2">
    <source>
        <dbReference type="EMBL" id="GGD43046.1"/>
    </source>
</evidence>
<evidence type="ECO:0000313" key="3">
    <source>
        <dbReference type="Proteomes" id="UP000598997"/>
    </source>
</evidence>
<proteinExistence type="predicted"/>
<comment type="caution">
    <text evidence="2">The sequence shown here is derived from an EMBL/GenBank/DDBJ whole genome shotgun (WGS) entry which is preliminary data.</text>
</comment>
<sequence>MPLWIELLVALLIVYGAVLSLALLWFSRRVRFRNLVNLRAARRAERLEEES</sequence>
<accession>A0A916YFZ1</accession>
<evidence type="ECO:0008006" key="4">
    <source>
        <dbReference type="Google" id="ProtNLM"/>
    </source>
</evidence>
<reference evidence="2 3" key="1">
    <citation type="journal article" date="2014" name="Int. J. Syst. Evol. Microbiol.">
        <title>Complete genome sequence of Corynebacterium casei LMG S-19264T (=DSM 44701T), isolated from a smear-ripened cheese.</title>
        <authorList>
            <consortium name="US DOE Joint Genome Institute (JGI-PGF)"/>
            <person name="Walter F."/>
            <person name="Albersmeier A."/>
            <person name="Kalinowski J."/>
            <person name="Ruckert C."/>
        </authorList>
    </citation>
    <scope>NUCLEOTIDE SEQUENCE [LARGE SCALE GENOMIC DNA]</scope>
    <source>
        <strain evidence="2 3">CGMCC 1.15358</strain>
    </source>
</reference>
<keyword evidence="1" id="KW-0472">Membrane</keyword>
<protein>
    <recommendedName>
        <fullName evidence="4">Heme exporter protein D</fullName>
    </recommendedName>
</protein>
<name>A0A916YFZ1_9SPHN</name>
<keyword evidence="1" id="KW-1133">Transmembrane helix</keyword>
<keyword evidence="3" id="KW-1185">Reference proteome</keyword>
<dbReference type="Proteomes" id="UP000598997">
    <property type="component" value="Unassembled WGS sequence"/>
</dbReference>
<dbReference type="AlphaFoldDB" id="A0A916YFZ1"/>
<dbReference type="EMBL" id="BMIO01000004">
    <property type="protein sequence ID" value="GGD43046.1"/>
    <property type="molecule type" value="Genomic_DNA"/>
</dbReference>
<evidence type="ECO:0000256" key="1">
    <source>
        <dbReference type="SAM" id="Phobius"/>
    </source>
</evidence>
<organism evidence="2 3">
    <name type="scientific">Croceicoccus pelagius</name>
    <dbReference type="NCBI Taxonomy" id="1703341"/>
    <lineage>
        <taxon>Bacteria</taxon>
        <taxon>Pseudomonadati</taxon>
        <taxon>Pseudomonadota</taxon>
        <taxon>Alphaproteobacteria</taxon>
        <taxon>Sphingomonadales</taxon>
        <taxon>Erythrobacteraceae</taxon>
        <taxon>Croceicoccus</taxon>
    </lineage>
</organism>
<feature type="transmembrane region" description="Helical" evidence="1">
    <location>
        <begin position="6"/>
        <end position="26"/>
    </location>
</feature>
<keyword evidence="1" id="KW-0812">Transmembrane</keyword>
<gene>
    <name evidence="2" type="ORF">GCM10010989_16400</name>
</gene>